<dbReference type="InterPro" id="IPR006917">
    <property type="entry name" value="SOUL_heme-bd"/>
</dbReference>
<dbReference type="AlphaFoldDB" id="A0A502CM24"/>
<protein>
    <submittedName>
        <fullName evidence="1">Heme-binding protein</fullName>
    </submittedName>
</protein>
<reference evidence="1 2" key="1">
    <citation type="journal article" date="2019" name="Environ. Microbiol.">
        <title>Species interactions and distinct microbial communities in high Arctic permafrost affected cryosols are associated with the CH4 and CO2 gas fluxes.</title>
        <authorList>
            <person name="Altshuler I."/>
            <person name="Hamel J."/>
            <person name="Turney S."/>
            <person name="Magnuson E."/>
            <person name="Levesque R."/>
            <person name="Greer C."/>
            <person name="Whyte L.G."/>
        </authorList>
    </citation>
    <scope>NUCLEOTIDE SEQUENCE [LARGE SCALE GENOMIC DNA]</scope>
    <source>
        <strain evidence="1 2">S5.1</strain>
    </source>
</reference>
<dbReference type="PANTHER" id="PTHR11220:SF1">
    <property type="entry name" value="HEME-BINDING PROTEIN 2"/>
    <property type="match status" value="1"/>
</dbReference>
<keyword evidence="2" id="KW-1185">Reference proteome</keyword>
<dbReference type="SUPFAM" id="SSF55136">
    <property type="entry name" value="Probable bacterial effector-binding domain"/>
    <property type="match status" value="1"/>
</dbReference>
<comment type="caution">
    <text evidence="1">The sequence shown here is derived from an EMBL/GenBank/DDBJ whole genome shotgun (WGS) entry which is preliminary data.</text>
</comment>
<evidence type="ECO:0000313" key="1">
    <source>
        <dbReference type="EMBL" id="TPG12751.1"/>
    </source>
</evidence>
<dbReference type="EMBL" id="RCZK01000005">
    <property type="protein sequence ID" value="TPG12751.1"/>
    <property type="molecule type" value="Genomic_DNA"/>
</dbReference>
<gene>
    <name evidence="1" type="ORF">EAH84_08255</name>
</gene>
<dbReference type="Pfam" id="PF04832">
    <property type="entry name" value="SOUL"/>
    <property type="match status" value="1"/>
</dbReference>
<dbReference type="OrthoDB" id="2156220at2"/>
<accession>A0A502CM24</accession>
<dbReference type="RefSeq" id="WP_140870494.1">
    <property type="nucleotide sequence ID" value="NZ_RCZK01000005.1"/>
</dbReference>
<organism evidence="1 2">
    <name type="scientific">Sphingomonas oligophenolica</name>
    <dbReference type="NCBI Taxonomy" id="301154"/>
    <lineage>
        <taxon>Bacteria</taxon>
        <taxon>Pseudomonadati</taxon>
        <taxon>Pseudomonadota</taxon>
        <taxon>Alphaproteobacteria</taxon>
        <taxon>Sphingomonadales</taxon>
        <taxon>Sphingomonadaceae</taxon>
        <taxon>Sphingomonas</taxon>
    </lineage>
</organism>
<sequence>MKTWTRIAAIGGGLIALTGAASALFKLREKSVEQPDYTSIETGAIELRDYPDLLVVETLTSGERDHALGEGFRRLVSYIGAKKRGDGASEQPIAMTAPVLQDRAGGRWRTRFVMPATMTSGTLPTPAAGVGKETLAPRRVAAIRFAGLASDDTLRARERTLREWLVAKGHVPAGAAEYAFYNSPMVAPPLRRNEVLIPIAR</sequence>
<proteinExistence type="predicted"/>
<dbReference type="Proteomes" id="UP000318413">
    <property type="component" value="Unassembled WGS sequence"/>
</dbReference>
<evidence type="ECO:0000313" key="2">
    <source>
        <dbReference type="Proteomes" id="UP000318413"/>
    </source>
</evidence>
<dbReference type="Gene3D" id="3.20.80.10">
    <property type="entry name" value="Regulatory factor, effector binding domain"/>
    <property type="match status" value="1"/>
</dbReference>
<dbReference type="PANTHER" id="PTHR11220">
    <property type="entry name" value="HEME-BINDING PROTEIN-RELATED"/>
    <property type="match status" value="1"/>
</dbReference>
<dbReference type="InterPro" id="IPR011256">
    <property type="entry name" value="Reg_factor_effector_dom_sf"/>
</dbReference>
<name>A0A502CM24_9SPHN</name>